<dbReference type="Pfam" id="PF13516">
    <property type="entry name" value="LRR_6"/>
    <property type="match status" value="2"/>
</dbReference>
<protein>
    <submittedName>
        <fullName evidence="2">F-box protein SKIP2</fullName>
    </submittedName>
</protein>
<dbReference type="PANTHER" id="PTHR13318:SF133">
    <property type="entry name" value="F-BOX PROTEIN SKIP2"/>
    <property type="match status" value="1"/>
</dbReference>
<dbReference type="OrthoDB" id="423607at2759"/>
<evidence type="ECO:0000259" key="1">
    <source>
        <dbReference type="Pfam" id="PF25372"/>
    </source>
</evidence>
<dbReference type="SMART" id="SM00367">
    <property type="entry name" value="LRR_CC"/>
    <property type="match status" value="8"/>
</dbReference>
<evidence type="ECO:0000313" key="3">
    <source>
        <dbReference type="Proteomes" id="UP000516437"/>
    </source>
</evidence>
<comment type="caution">
    <text evidence="2">The sequence shown here is derived from an EMBL/GenBank/DDBJ whole genome shotgun (WGS) entry which is preliminary data.</text>
</comment>
<dbReference type="InterPro" id="IPR001611">
    <property type="entry name" value="Leu-rich_rpt"/>
</dbReference>
<accession>A0A6A1VPF9</accession>
<proteinExistence type="predicted"/>
<dbReference type="Pfam" id="PF25372">
    <property type="entry name" value="DUF7885"/>
    <property type="match status" value="1"/>
</dbReference>
<dbReference type="Gene3D" id="3.80.10.10">
    <property type="entry name" value="Ribonuclease Inhibitor"/>
    <property type="match status" value="1"/>
</dbReference>
<dbReference type="AlphaFoldDB" id="A0A6A1VPF9"/>
<feature type="domain" description="F-box/LRR-repeat protein 15-like leucin rich repeat" evidence="1">
    <location>
        <begin position="229"/>
        <end position="321"/>
    </location>
</feature>
<dbReference type="GO" id="GO:0031146">
    <property type="term" value="P:SCF-dependent proteasomal ubiquitin-dependent protein catabolic process"/>
    <property type="evidence" value="ECO:0007669"/>
    <property type="project" value="TreeGrafter"/>
</dbReference>
<name>A0A6A1VPF9_9ROSI</name>
<sequence>MRCRSLTRLKLRGCRELTDRGMEEFAQNCKGLKKLSCGSCMFGARAMNAVLDHCTALEELSVKRLRGLHDAALPIGPGAAASSLKSISLKELINGQCFGPLIIGSKKLRTLKIIRCLGEWDKVLGMLGNFNTGLTEIHLDRVQVSDAGLSSISKCSNMEILHILKIPECSNFGLVYIAERCRLLRKLHIDGWRTNRIGDEGLIAIANQCPNLQELCLIGMNPTSLSLAQIASNCPKLERLALCGSATVGDAEITCIAVKCVALKKLCIKGCPISDVGVESLAWGCPNLVKVKVKKCKGVTAEVVEWLRGQRGSLVVILDACESEPLDGSGSEGVQENGMELPPVGSHGAVADASSSTNSRLATLFRTKFGFFAGRNLVACTFRRW</sequence>
<dbReference type="InterPro" id="IPR057207">
    <property type="entry name" value="FBXL15_LRR"/>
</dbReference>
<dbReference type="InterPro" id="IPR006553">
    <property type="entry name" value="Leu-rich_rpt_Cys-con_subtyp"/>
</dbReference>
<organism evidence="2 3">
    <name type="scientific">Morella rubra</name>
    <name type="common">Chinese bayberry</name>
    <dbReference type="NCBI Taxonomy" id="262757"/>
    <lineage>
        <taxon>Eukaryota</taxon>
        <taxon>Viridiplantae</taxon>
        <taxon>Streptophyta</taxon>
        <taxon>Embryophyta</taxon>
        <taxon>Tracheophyta</taxon>
        <taxon>Spermatophyta</taxon>
        <taxon>Magnoliopsida</taxon>
        <taxon>eudicotyledons</taxon>
        <taxon>Gunneridae</taxon>
        <taxon>Pentapetalae</taxon>
        <taxon>rosids</taxon>
        <taxon>fabids</taxon>
        <taxon>Fagales</taxon>
        <taxon>Myricaceae</taxon>
        <taxon>Morella</taxon>
    </lineage>
</organism>
<dbReference type="EMBL" id="RXIC02000023">
    <property type="protein sequence ID" value="KAB1214779.1"/>
    <property type="molecule type" value="Genomic_DNA"/>
</dbReference>
<keyword evidence="3" id="KW-1185">Reference proteome</keyword>
<gene>
    <name evidence="2" type="ORF">CJ030_MR5G017522</name>
</gene>
<dbReference type="FunFam" id="3.80.10.10:FF:000449">
    <property type="entry name" value="F-box protein SKIP2"/>
    <property type="match status" value="1"/>
</dbReference>
<reference evidence="2 3" key="1">
    <citation type="journal article" date="2019" name="Plant Biotechnol. J.">
        <title>The red bayberry genome and genetic basis of sex determination.</title>
        <authorList>
            <person name="Jia H.M."/>
            <person name="Jia H.J."/>
            <person name="Cai Q.L."/>
            <person name="Wang Y."/>
            <person name="Zhao H.B."/>
            <person name="Yang W.F."/>
            <person name="Wang G.Y."/>
            <person name="Li Y.H."/>
            <person name="Zhan D.L."/>
            <person name="Shen Y.T."/>
            <person name="Niu Q.F."/>
            <person name="Chang L."/>
            <person name="Qiu J."/>
            <person name="Zhao L."/>
            <person name="Xie H.B."/>
            <person name="Fu W.Y."/>
            <person name="Jin J."/>
            <person name="Li X.W."/>
            <person name="Jiao Y."/>
            <person name="Zhou C.C."/>
            <person name="Tu T."/>
            <person name="Chai C.Y."/>
            <person name="Gao J.L."/>
            <person name="Fan L.J."/>
            <person name="van de Weg E."/>
            <person name="Wang J.Y."/>
            <person name="Gao Z.S."/>
        </authorList>
    </citation>
    <scope>NUCLEOTIDE SEQUENCE [LARGE SCALE GENOMIC DNA]</scope>
    <source>
        <tissue evidence="2">Leaves</tissue>
    </source>
</reference>
<dbReference type="GO" id="GO:0019005">
    <property type="term" value="C:SCF ubiquitin ligase complex"/>
    <property type="evidence" value="ECO:0007669"/>
    <property type="project" value="TreeGrafter"/>
</dbReference>
<evidence type="ECO:0000313" key="2">
    <source>
        <dbReference type="EMBL" id="KAB1214779.1"/>
    </source>
</evidence>
<dbReference type="SUPFAM" id="SSF52047">
    <property type="entry name" value="RNI-like"/>
    <property type="match status" value="1"/>
</dbReference>
<dbReference type="InterPro" id="IPR032675">
    <property type="entry name" value="LRR_dom_sf"/>
</dbReference>
<dbReference type="Proteomes" id="UP000516437">
    <property type="component" value="Chromosome 5"/>
</dbReference>
<dbReference type="PANTHER" id="PTHR13318">
    <property type="entry name" value="PARTNER OF PAIRED, ISOFORM B-RELATED"/>
    <property type="match status" value="1"/>
</dbReference>